<protein>
    <recommendedName>
        <fullName evidence="2">EF-hand domain-containing protein</fullName>
    </recommendedName>
</protein>
<dbReference type="EMBL" id="CP009403">
    <property type="protein sequence ID" value="AIO01812.1"/>
    <property type="molecule type" value="Genomic_DNA"/>
</dbReference>
<accession>A0A088SJ13</accession>
<evidence type="ECO:0000313" key="4">
    <source>
        <dbReference type="Proteomes" id="UP000063063"/>
    </source>
</evidence>
<dbReference type="VEuPathDB" id="TriTrypDB:LPAL13_340024600"/>
<proteinExistence type="predicted"/>
<dbReference type="Proteomes" id="UP000063063">
    <property type="component" value="Chromosome 34"/>
</dbReference>
<dbReference type="SMART" id="SM00054">
    <property type="entry name" value="EFh"/>
    <property type="match status" value="3"/>
</dbReference>
<feature type="region of interest" description="Disordered" evidence="1">
    <location>
        <begin position="139"/>
        <end position="159"/>
    </location>
</feature>
<evidence type="ECO:0000313" key="3">
    <source>
        <dbReference type="EMBL" id="AIO01812.1"/>
    </source>
</evidence>
<reference evidence="3 4" key="1">
    <citation type="journal article" date="2015" name="Sci. Rep.">
        <title>The genome of Leishmania panamensis: insights into genomics of the L. (Viannia) subgenus.</title>
        <authorList>
            <person name="Llanes A."/>
            <person name="Restrepo C.M."/>
            <person name="Vecchio G.D."/>
            <person name="Anguizola F.J."/>
            <person name="Lleonart R."/>
        </authorList>
    </citation>
    <scope>NUCLEOTIDE SEQUENCE [LARGE SCALE GENOMIC DNA]</scope>
    <source>
        <strain evidence="3 4">MHOM/PA/94/PSC-1</strain>
    </source>
</reference>
<dbReference type="PROSITE" id="PS50222">
    <property type="entry name" value="EF_HAND_2"/>
    <property type="match status" value="2"/>
</dbReference>
<dbReference type="OrthoDB" id="273004at2759"/>
<feature type="compositionally biased region" description="Polar residues" evidence="1">
    <location>
        <begin position="1381"/>
        <end position="1400"/>
    </location>
</feature>
<evidence type="ECO:0000256" key="1">
    <source>
        <dbReference type="SAM" id="MobiDB-lite"/>
    </source>
</evidence>
<sequence>MPSCVFTRTQVLNNLPDEVARREAEAIPEFIYLFLRDVFLAVDEDGDGYVTGEAVSRLFPAFTPAGATKDAASCPAASGFMAPTVRPTWWSPTSYIAPTRCAATAQQRPLDFCSFMQTYWPMVSDKMAHLVSNTWSQQRSDNLSDAVDNSREQCASASRRPICSPSPFRDVSAPPVRGQPTSPLAAVVTGGHLASSPVRGAGTLSERESVAPEQHRLYCEAIQCMWTSGYPLSPHAFTPSPALSVSSPIPPPCPQRLLTENDMEELLVAFSYLDRHRSGYVGVADVADALQSLLRTAACPGQGFVSPNPSEVSDEVRQLAHAMLRVALSSTATPLGAAVAQGMPIPSASSSETPPALPSPSSSGPCMSWTVFARSFQCDTGAFPAELIAWCAGCARTSREPSPRALATAPQWMSPVECAYVQQLLVSYVDVLCAEKGRVSSGPSLTATEKADPAPVSALSQRFSVNTRSTRKSSQRCQSAGTCDDNRHSQYVCHTHATAVALQQWCRRTDAQAHQSAASDTTTLPLALLEVGLRQDLRAFLFPETFKSSAAAGAALEEVVEHHVRAVCALARRTALLPAHCHSPKERMAGKVSPLRGCGGHPGESVSVDVNTLVDVITADPRCLQLEVLVPLESRLSAVVDAAQHHPRRLVEEAVRLLSLFVHGTRRNESVLELAGVLELRCALFEVSPSLARLITGSTCLREGRLCLEECMVMLSTHVLSVPPPLPVSFFPFFEETVFANSPLITPGGLVAALCDHPGYAMLQDARLLKASHGWLRYACRRLSPLEQRTVIEALQRSCGSSSRGGSLFKAAACDFGTILDAEHNNREQQHSLSVYDMYSAMLPQVRASCWVCRVDPVVAAHVTLVLVAASASADTTALTEESVWWADVSTLLGQWVSAHHRHSCLLGSADAWAMNAITCTAAELGLSCCRAVSKVLSHLHITSPIMSRVMVVEEEELTQSLTRVVGSLSLWAPPPSANAELKLSSSAACARLVDTLVGACPRHEATLVDVSSLLRRWLEAYPLPLPVTHLSLCCAVQEVGSAYYTLKRLAASEEDQRRRSETPAGRAAAPPCAVSRGLVTTTAASRGASPAPVVTGISPVCLSALLENEDLLLALYAVSPPEAVGVWGGALCHLGALLRPLLLSSTGIRVSLDKLSARPLRCGGAAATAAPSSADLPPLAMDASHRSGDQNALADAIRSMAVPASVQHAVAQLFACVDAEGTGAVTEDQLRSHRSQVPVTARYGWHRFVTALCSSYAMTSSSSSSSATTPCALIAGGLSAGVLQSHRWQRRHRAAASSLCCASKAQSQSKKVSCSSVTTQHTDDDAAATYSLEDVLIRMAELRVCVQAQLLEESSARAEAEVSIVVARKAGLAPARATTDADSPLSTAAGQNTTVPSPPTAGTAQWWATYLEKLCQSYSPLAL</sequence>
<dbReference type="eggNOG" id="ENOG502SK9B">
    <property type="taxonomic scope" value="Eukaryota"/>
</dbReference>
<gene>
    <name evidence="3" type="ORF">LPMP_341860</name>
</gene>
<name>A0A088SJ13_LEIPA</name>
<feature type="region of interest" description="Disordered" evidence="1">
    <location>
        <begin position="1377"/>
        <end position="1400"/>
    </location>
</feature>
<dbReference type="SUPFAM" id="SSF47473">
    <property type="entry name" value="EF-hand"/>
    <property type="match status" value="1"/>
</dbReference>
<evidence type="ECO:0000259" key="2">
    <source>
        <dbReference type="PROSITE" id="PS50222"/>
    </source>
</evidence>
<dbReference type="VEuPathDB" id="TriTrypDB:LPMP_341860"/>
<dbReference type="KEGG" id="lpan:LPMP_341860"/>
<keyword evidence="4" id="KW-1185">Reference proteome</keyword>
<feature type="domain" description="EF-hand" evidence="2">
    <location>
        <begin position="30"/>
        <end position="65"/>
    </location>
</feature>
<dbReference type="GeneID" id="22578691"/>
<dbReference type="GO" id="GO:0005509">
    <property type="term" value="F:calcium ion binding"/>
    <property type="evidence" value="ECO:0007669"/>
    <property type="project" value="InterPro"/>
</dbReference>
<dbReference type="InterPro" id="IPR011992">
    <property type="entry name" value="EF-hand-dom_pair"/>
</dbReference>
<feature type="domain" description="EF-hand" evidence="2">
    <location>
        <begin position="261"/>
        <end position="296"/>
    </location>
</feature>
<dbReference type="InterPro" id="IPR002048">
    <property type="entry name" value="EF_hand_dom"/>
</dbReference>
<dbReference type="RefSeq" id="XP_010702612.1">
    <property type="nucleotide sequence ID" value="XM_010704310.1"/>
</dbReference>
<organism evidence="3 4">
    <name type="scientific">Leishmania panamensis</name>
    <dbReference type="NCBI Taxonomy" id="5679"/>
    <lineage>
        <taxon>Eukaryota</taxon>
        <taxon>Discoba</taxon>
        <taxon>Euglenozoa</taxon>
        <taxon>Kinetoplastea</taxon>
        <taxon>Metakinetoplastina</taxon>
        <taxon>Trypanosomatida</taxon>
        <taxon>Trypanosomatidae</taxon>
        <taxon>Leishmaniinae</taxon>
        <taxon>Leishmania</taxon>
        <taxon>Leishmania guyanensis species complex</taxon>
    </lineage>
</organism>